<dbReference type="Gene3D" id="3.20.20.450">
    <property type="entry name" value="EAL domain"/>
    <property type="match status" value="1"/>
</dbReference>
<evidence type="ECO:0000313" key="4">
    <source>
        <dbReference type="EMBL" id="KRM61878.1"/>
    </source>
</evidence>
<dbReference type="SUPFAM" id="SSF55073">
    <property type="entry name" value="Nucleotide cyclase"/>
    <property type="match status" value="1"/>
</dbReference>
<protein>
    <submittedName>
        <fullName evidence="4">Signal transduction diguanylate cyclase</fullName>
    </submittedName>
</protein>
<dbReference type="InterPro" id="IPR043128">
    <property type="entry name" value="Rev_trsase/Diguanyl_cyclase"/>
</dbReference>
<dbReference type="InterPro" id="IPR035919">
    <property type="entry name" value="EAL_sf"/>
</dbReference>
<dbReference type="InterPro" id="IPR000160">
    <property type="entry name" value="GGDEF_dom"/>
</dbReference>
<dbReference type="EMBL" id="AYYY01000018">
    <property type="protein sequence ID" value="KRM61878.1"/>
    <property type="molecule type" value="Genomic_DNA"/>
</dbReference>
<keyword evidence="1" id="KW-0812">Transmembrane</keyword>
<feature type="transmembrane region" description="Helical" evidence="1">
    <location>
        <begin position="6"/>
        <end position="24"/>
    </location>
</feature>
<dbReference type="InterPro" id="IPR001633">
    <property type="entry name" value="EAL_dom"/>
</dbReference>
<dbReference type="RefSeq" id="WP_057778139.1">
    <property type="nucleotide sequence ID" value="NZ_AYYY01000018.1"/>
</dbReference>
<dbReference type="Pfam" id="PF00990">
    <property type="entry name" value="GGDEF"/>
    <property type="match status" value="1"/>
</dbReference>
<dbReference type="InterPro" id="IPR029787">
    <property type="entry name" value="Nucleotide_cyclase"/>
</dbReference>
<dbReference type="PATRIC" id="fig|1423813.3.peg.1172"/>
<dbReference type="GO" id="GO:0071111">
    <property type="term" value="F:cyclic-guanylate-specific phosphodiesterase activity"/>
    <property type="evidence" value="ECO:0007669"/>
    <property type="project" value="InterPro"/>
</dbReference>
<dbReference type="SUPFAM" id="SSF141868">
    <property type="entry name" value="EAL domain-like"/>
    <property type="match status" value="1"/>
</dbReference>
<comment type="caution">
    <text evidence="4">The sequence shown here is derived from an EMBL/GenBank/DDBJ whole genome shotgun (WGS) entry which is preliminary data.</text>
</comment>
<dbReference type="PROSITE" id="PS50883">
    <property type="entry name" value="EAL"/>
    <property type="match status" value="1"/>
</dbReference>
<gene>
    <name evidence="4" type="ORF">FC26_GL001153</name>
</gene>
<feature type="transmembrane region" description="Helical" evidence="1">
    <location>
        <begin position="147"/>
        <end position="164"/>
    </location>
</feature>
<dbReference type="CDD" id="cd01949">
    <property type="entry name" value="GGDEF"/>
    <property type="match status" value="1"/>
</dbReference>
<feature type="transmembrane region" description="Helical" evidence="1">
    <location>
        <begin position="117"/>
        <end position="135"/>
    </location>
</feature>
<sequence>MTFNLWASQLLISIFFIAGFITYYEWHVRWALGTRGDLTTRQRLARLSLPAVIVLLSIWLQYTTYTREISVPLYLNLQLFVLAYPLLNDRLTSWEFWIQGLIGGLFWFINHTFIPELFLSVAIILIIQGLMLRYFRPIIRYNWWAHLIYAAVLSITYWLTYLGINDGQRVGYIVIFMIMSVYSCTYSNATHRRSEERATLTREVNYDTLTNAKSYTKFLEEATQLFEQMKRDNHPMTFVELDLDNFKAINDKYSHLAGNGVLVTATRTLKATLDDYEGSWELYRTGGEEFVILLPNASLEQSIPIIRQCWAAIDRIDYHHNREAIQITASFGVTTVQAQDVVLDDVYGRADDSLYVSKQHGRNCITIDGKTLDANPFATVVVTHTFFTQPIIKLPTQQIVCEELLMRIFDQGKWRLPVQFDLGITTQVSLMERLLGELQVKSLSINLTVNQFTNEHNCQQLVLFVKQTPQLHCLTVEISALPSMTQLQAFGRRYRNAGIRIMIDDELKLPGPNASADFVPYVDGVKLNLHQILGDTSFIIQEWQTLMNINKKQLILEGIESREDFELAQKLGIMFGQGYYFSRPVMPRMI</sequence>
<name>A0A0R2ADU9_9LACO</name>
<keyword evidence="5" id="KW-1185">Reference proteome</keyword>
<evidence type="ECO:0000259" key="3">
    <source>
        <dbReference type="PROSITE" id="PS50887"/>
    </source>
</evidence>
<organism evidence="4 5">
    <name type="scientific">Paucilactobacillus vaccinostercus DSM 20634</name>
    <dbReference type="NCBI Taxonomy" id="1423813"/>
    <lineage>
        <taxon>Bacteria</taxon>
        <taxon>Bacillati</taxon>
        <taxon>Bacillota</taxon>
        <taxon>Bacilli</taxon>
        <taxon>Lactobacillales</taxon>
        <taxon>Lactobacillaceae</taxon>
        <taxon>Paucilactobacillus</taxon>
    </lineage>
</organism>
<dbReference type="SMART" id="SM00267">
    <property type="entry name" value="GGDEF"/>
    <property type="match status" value="1"/>
</dbReference>
<dbReference type="NCBIfam" id="TIGR00254">
    <property type="entry name" value="GGDEF"/>
    <property type="match status" value="1"/>
</dbReference>
<accession>A0A0R2ADU9</accession>
<dbReference type="Gene3D" id="3.30.70.270">
    <property type="match status" value="1"/>
</dbReference>
<evidence type="ECO:0000256" key="1">
    <source>
        <dbReference type="SAM" id="Phobius"/>
    </source>
</evidence>
<dbReference type="OrthoDB" id="2249567at2"/>
<dbReference type="STRING" id="1423813.FC26_GL001153"/>
<keyword evidence="1" id="KW-1133">Transmembrane helix</keyword>
<dbReference type="Proteomes" id="UP000051733">
    <property type="component" value="Unassembled WGS sequence"/>
</dbReference>
<dbReference type="InterPro" id="IPR050706">
    <property type="entry name" value="Cyclic-di-GMP_PDE-like"/>
</dbReference>
<dbReference type="PANTHER" id="PTHR33121">
    <property type="entry name" value="CYCLIC DI-GMP PHOSPHODIESTERASE PDEF"/>
    <property type="match status" value="1"/>
</dbReference>
<dbReference type="Pfam" id="PF00563">
    <property type="entry name" value="EAL"/>
    <property type="match status" value="1"/>
</dbReference>
<dbReference type="AlphaFoldDB" id="A0A0R2ADU9"/>
<dbReference type="PROSITE" id="PS50887">
    <property type="entry name" value="GGDEF"/>
    <property type="match status" value="1"/>
</dbReference>
<dbReference type="SMART" id="SM00052">
    <property type="entry name" value="EAL"/>
    <property type="match status" value="1"/>
</dbReference>
<evidence type="ECO:0000259" key="2">
    <source>
        <dbReference type="PROSITE" id="PS50883"/>
    </source>
</evidence>
<evidence type="ECO:0000313" key="5">
    <source>
        <dbReference type="Proteomes" id="UP000051733"/>
    </source>
</evidence>
<feature type="domain" description="GGDEF" evidence="3">
    <location>
        <begin position="234"/>
        <end position="370"/>
    </location>
</feature>
<dbReference type="PANTHER" id="PTHR33121:SF79">
    <property type="entry name" value="CYCLIC DI-GMP PHOSPHODIESTERASE PDED-RELATED"/>
    <property type="match status" value="1"/>
</dbReference>
<feature type="domain" description="EAL" evidence="2">
    <location>
        <begin position="364"/>
        <end position="590"/>
    </location>
</feature>
<keyword evidence="1" id="KW-0472">Membrane</keyword>
<proteinExistence type="predicted"/>
<feature type="transmembrane region" description="Helical" evidence="1">
    <location>
        <begin position="44"/>
        <end position="63"/>
    </location>
</feature>
<reference evidence="4 5" key="1">
    <citation type="journal article" date="2015" name="Genome Announc.">
        <title>Expanding the biotechnology potential of lactobacilli through comparative genomics of 213 strains and associated genera.</title>
        <authorList>
            <person name="Sun Z."/>
            <person name="Harris H.M."/>
            <person name="McCann A."/>
            <person name="Guo C."/>
            <person name="Argimon S."/>
            <person name="Zhang W."/>
            <person name="Yang X."/>
            <person name="Jeffery I.B."/>
            <person name="Cooney J.C."/>
            <person name="Kagawa T.F."/>
            <person name="Liu W."/>
            <person name="Song Y."/>
            <person name="Salvetti E."/>
            <person name="Wrobel A."/>
            <person name="Rasinkangas P."/>
            <person name="Parkhill J."/>
            <person name="Rea M.C."/>
            <person name="O'Sullivan O."/>
            <person name="Ritari J."/>
            <person name="Douillard F.P."/>
            <person name="Paul Ross R."/>
            <person name="Yang R."/>
            <person name="Briner A.E."/>
            <person name="Felis G.E."/>
            <person name="de Vos W.M."/>
            <person name="Barrangou R."/>
            <person name="Klaenhammer T.R."/>
            <person name="Caufield P.W."/>
            <person name="Cui Y."/>
            <person name="Zhang H."/>
            <person name="O'Toole P.W."/>
        </authorList>
    </citation>
    <scope>NUCLEOTIDE SEQUENCE [LARGE SCALE GENOMIC DNA]</scope>
    <source>
        <strain evidence="4 5">DSM 20634</strain>
    </source>
</reference>